<dbReference type="PANTHER" id="PTHR43713:SF3">
    <property type="entry name" value="GLUTAMATE-1-SEMIALDEHYDE 2,1-AMINOMUTASE 1, CHLOROPLASTIC-RELATED"/>
    <property type="match status" value="1"/>
</dbReference>
<evidence type="ECO:0000313" key="11">
    <source>
        <dbReference type="EMBL" id="MDG0790206.1"/>
    </source>
</evidence>
<dbReference type="PANTHER" id="PTHR43713">
    <property type="entry name" value="GLUTAMATE-1-SEMIALDEHYDE 2,1-AMINOMUTASE"/>
    <property type="match status" value="1"/>
</dbReference>
<keyword evidence="7 9" id="KW-0413">Isomerase</keyword>
<comment type="caution">
    <text evidence="11">The sequence shown here is derived from an EMBL/GenBank/DDBJ whole genome shotgun (WGS) entry which is preliminary data.</text>
</comment>
<dbReference type="Proteomes" id="UP001153387">
    <property type="component" value="Unassembled WGS sequence"/>
</dbReference>
<gene>
    <name evidence="9 11" type="primary">hemL</name>
    <name evidence="11" type="ORF">OMP38_04575</name>
</gene>
<evidence type="ECO:0000256" key="4">
    <source>
        <dbReference type="ARBA" id="ARBA00008981"/>
    </source>
</evidence>
<dbReference type="SUPFAM" id="SSF53383">
    <property type="entry name" value="PLP-dependent transferases"/>
    <property type="match status" value="1"/>
</dbReference>
<keyword evidence="12" id="KW-1185">Reference proteome</keyword>
<feature type="modified residue" description="N6-(pyridoxal phosphate)lysine" evidence="9">
    <location>
        <position position="274"/>
    </location>
</feature>
<evidence type="ECO:0000256" key="1">
    <source>
        <dbReference type="ARBA" id="ARBA00001579"/>
    </source>
</evidence>
<dbReference type="HAMAP" id="MF_00375">
    <property type="entry name" value="HemL_aminotrans_3"/>
    <property type="match status" value="1"/>
</dbReference>
<comment type="subunit">
    <text evidence="9">Homodimer.</text>
</comment>
<dbReference type="Gene3D" id="3.90.1150.10">
    <property type="entry name" value="Aspartate Aminotransferase, domain 1"/>
    <property type="match status" value="1"/>
</dbReference>
<dbReference type="GO" id="GO:0030170">
    <property type="term" value="F:pyridoxal phosphate binding"/>
    <property type="evidence" value="ECO:0007669"/>
    <property type="project" value="InterPro"/>
</dbReference>
<comment type="catalytic activity">
    <reaction evidence="1 9">
        <text>(S)-4-amino-5-oxopentanoate = 5-aminolevulinate</text>
        <dbReference type="Rhea" id="RHEA:14265"/>
        <dbReference type="ChEBI" id="CHEBI:57501"/>
        <dbReference type="ChEBI" id="CHEBI:356416"/>
        <dbReference type="EC" id="5.4.3.8"/>
    </reaction>
</comment>
<feature type="region of interest" description="Disordered" evidence="10">
    <location>
        <begin position="1"/>
        <end position="22"/>
    </location>
</feature>
<evidence type="ECO:0000256" key="9">
    <source>
        <dbReference type="HAMAP-Rule" id="MF_00375"/>
    </source>
</evidence>
<dbReference type="PROSITE" id="PS00600">
    <property type="entry name" value="AA_TRANSFER_CLASS_3"/>
    <property type="match status" value="1"/>
</dbReference>
<evidence type="ECO:0000256" key="6">
    <source>
        <dbReference type="ARBA" id="ARBA00022898"/>
    </source>
</evidence>
<dbReference type="GO" id="GO:0006782">
    <property type="term" value="P:protoporphyrinogen IX biosynthetic process"/>
    <property type="evidence" value="ECO:0007669"/>
    <property type="project" value="UniProtKB-UniRule"/>
</dbReference>
<sequence>MSETRQIRSDAKSKAAFERAKRSIPGGVNSPVRAFKSVGLTPVVIERGHGSRITDIDGQSYIDYVLSWGPLIAGHAHPEVVEAIKRTAEKGTSFGAPTELETEMAELVCARVPSIEVVRMVNSGTEATMSAIRLARGYTGRSRILKFEGSYHGHADSLLIKAGSGVATLGLPDSPGVPESIASHTITVPYNDLASVKLAFERYGEEIAAVIVEPVAGNMGVVPPLPGFLQGLRDVTKQYDSLLIFDEVMTGFRVHLNCAQGLYGITPDLTCLGKVIGGGLPVGAYGGRRELMERMAPVGPIYQAGTLSGNPLAMSAGLATLKLLDESAYQRLERLAMRLQAGLASNAAEYGIAMTINRVGSMVCPFLTDKQVINFETAKQSNTERFRTLFGRMLDQGVNLPPSQFEGWFLSTAHSEDDIDETIAAHRTALGKF</sequence>
<evidence type="ECO:0000256" key="7">
    <source>
        <dbReference type="ARBA" id="ARBA00023235"/>
    </source>
</evidence>
<dbReference type="Gene3D" id="3.40.640.10">
    <property type="entry name" value="Type I PLP-dependent aspartate aminotransferase-like (Major domain)"/>
    <property type="match status" value="1"/>
</dbReference>
<dbReference type="InterPro" id="IPR049704">
    <property type="entry name" value="Aminotrans_3_PPA_site"/>
</dbReference>
<dbReference type="InterPro" id="IPR015422">
    <property type="entry name" value="PyrdxlP-dep_Trfase_small"/>
</dbReference>
<accession>A0A9X4QLG5</accession>
<keyword evidence="6 9" id="KW-0663">Pyridoxal phosphate</keyword>
<dbReference type="AlphaFoldDB" id="A0A9X4QLG5"/>
<evidence type="ECO:0000256" key="5">
    <source>
        <dbReference type="ARBA" id="ARBA00022490"/>
    </source>
</evidence>
<dbReference type="CDD" id="cd00610">
    <property type="entry name" value="OAT_like"/>
    <property type="match status" value="1"/>
</dbReference>
<dbReference type="RefSeq" id="WP_277564065.1">
    <property type="nucleotide sequence ID" value="NZ_JAPDHZ010000002.1"/>
</dbReference>
<keyword evidence="5 9" id="KW-0963">Cytoplasm</keyword>
<comment type="similarity">
    <text evidence="4 9">Belongs to the class-III pyridoxal-phosphate-dependent aminotransferase family. HemL subfamily.</text>
</comment>
<dbReference type="FunFam" id="3.40.640.10:FF:000021">
    <property type="entry name" value="Glutamate-1-semialdehyde 2,1-aminomutase"/>
    <property type="match status" value="1"/>
</dbReference>
<evidence type="ECO:0000256" key="3">
    <source>
        <dbReference type="ARBA" id="ARBA00004819"/>
    </source>
</evidence>
<comment type="subcellular location">
    <subcellularLocation>
        <location evidence="9">Cytoplasm</location>
    </subcellularLocation>
</comment>
<proteinExistence type="inferred from homology"/>
<dbReference type="EC" id="5.4.3.8" evidence="9"/>
<keyword evidence="8 9" id="KW-0627">Porphyrin biosynthesis</keyword>
<dbReference type="GO" id="GO:0042286">
    <property type="term" value="F:glutamate-1-semialdehyde 2,1-aminomutase activity"/>
    <property type="evidence" value="ECO:0007669"/>
    <property type="project" value="UniProtKB-UniRule"/>
</dbReference>
<dbReference type="InterPro" id="IPR015424">
    <property type="entry name" value="PyrdxlP-dep_Trfase"/>
</dbReference>
<evidence type="ECO:0000256" key="2">
    <source>
        <dbReference type="ARBA" id="ARBA00001933"/>
    </source>
</evidence>
<feature type="compositionally biased region" description="Basic and acidic residues" evidence="10">
    <location>
        <begin position="1"/>
        <end position="21"/>
    </location>
</feature>
<dbReference type="GO" id="GO:0008483">
    <property type="term" value="F:transaminase activity"/>
    <property type="evidence" value="ECO:0007669"/>
    <property type="project" value="InterPro"/>
</dbReference>
<comment type="cofactor">
    <cofactor evidence="2 9">
        <name>pyridoxal 5'-phosphate</name>
        <dbReference type="ChEBI" id="CHEBI:597326"/>
    </cofactor>
</comment>
<dbReference type="NCBIfam" id="TIGR00713">
    <property type="entry name" value="hemL"/>
    <property type="match status" value="1"/>
</dbReference>
<comment type="pathway">
    <text evidence="3">Porphyrin-containing compound metabolism; protoporphyrin-IX biosynthesis; 5-aminolevulinate from L-glutamyl-tRNA(Glu): step 2/2.</text>
</comment>
<dbReference type="EMBL" id="JAPDHZ010000002">
    <property type="protein sequence ID" value="MDG0790206.1"/>
    <property type="molecule type" value="Genomic_DNA"/>
</dbReference>
<name>A0A9X4QLG5_9BACL</name>
<dbReference type="InterPro" id="IPR005814">
    <property type="entry name" value="Aminotrans_3"/>
</dbReference>
<dbReference type="Pfam" id="PF00202">
    <property type="entry name" value="Aminotran_3"/>
    <property type="match status" value="1"/>
</dbReference>
<evidence type="ECO:0000256" key="10">
    <source>
        <dbReference type="SAM" id="MobiDB-lite"/>
    </source>
</evidence>
<reference evidence="11 12" key="1">
    <citation type="submission" date="2022-10" db="EMBL/GenBank/DDBJ databases">
        <title>Comparative genomic analysis of Cohnella hashimotonis sp. nov., isolated from the International Space Station.</title>
        <authorList>
            <person name="Simpson A."/>
            <person name="Venkateswaran K."/>
        </authorList>
    </citation>
    <scope>NUCLEOTIDE SEQUENCE [LARGE SCALE GENOMIC DNA]</scope>
    <source>
        <strain evidence="11 12">DSM 18997</strain>
    </source>
</reference>
<dbReference type="InterPro" id="IPR015421">
    <property type="entry name" value="PyrdxlP-dep_Trfase_major"/>
</dbReference>
<dbReference type="InterPro" id="IPR004639">
    <property type="entry name" value="4pyrrol_synth_GluAld_NH2Trfase"/>
</dbReference>
<dbReference type="GO" id="GO:0005737">
    <property type="term" value="C:cytoplasm"/>
    <property type="evidence" value="ECO:0007669"/>
    <property type="project" value="UniProtKB-SubCell"/>
</dbReference>
<protein>
    <recommendedName>
        <fullName evidence="9">Glutamate-1-semialdehyde 2,1-aminomutase</fullName>
        <shortName evidence="9">GSA</shortName>
        <ecNumber evidence="9">5.4.3.8</ecNumber>
    </recommendedName>
    <alternativeName>
        <fullName evidence="9">Glutamate-1-semialdehyde aminotransferase</fullName>
        <shortName evidence="9">GSA-AT</shortName>
    </alternativeName>
</protein>
<organism evidence="11 12">
    <name type="scientific">Cohnella ginsengisoli</name>
    <dbReference type="NCBI Taxonomy" id="425004"/>
    <lineage>
        <taxon>Bacteria</taxon>
        <taxon>Bacillati</taxon>
        <taxon>Bacillota</taxon>
        <taxon>Bacilli</taxon>
        <taxon>Bacillales</taxon>
        <taxon>Paenibacillaceae</taxon>
        <taxon>Cohnella</taxon>
    </lineage>
</organism>
<evidence type="ECO:0000256" key="8">
    <source>
        <dbReference type="ARBA" id="ARBA00023244"/>
    </source>
</evidence>
<evidence type="ECO:0000313" key="12">
    <source>
        <dbReference type="Proteomes" id="UP001153387"/>
    </source>
</evidence>
<dbReference type="NCBIfam" id="NF000818">
    <property type="entry name" value="PRK00062.1"/>
    <property type="match status" value="1"/>
</dbReference>